<accession>A0A6J5YBQ2</accession>
<feature type="transmembrane region" description="Helical" evidence="1">
    <location>
        <begin position="6"/>
        <end position="28"/>
    </location>
</feature>
<keyword evidence="1" id="KW-1133">Transmembrane helix</keyword>
<evidence type="ECO:0000313" key="2">
    <source>
        <dbReference type="EMBL" id="CAB4323604.1"/>
    </source>
</evidence>
<dbReference type="AlphaFoldDB" id="A0A6J5YBQ2"/>
<sequence>MSGNWGYVVAAWVIVFGGLGAYSIRTIVRGRSISKQVRPEKRRWS</sequence>
<reference evidence="2" key="1">
    <citation type="submission" date="2020-05" db="EMBL/GenBank/DDBJ databases">
        <authorList>
            <person name="Chiriac C."/>
            <person name="Salcher M."/>
            <person name="Ghai R."/>
            <person name="Kavagutti S V."/>
        </authorList>
    </citation>
    <scope>NUCLEOTIDE SEQUENCE</scope>
</reference>
<proteinExistence type="predicted"/>
<name>A0A6J5YBQ2_9ZZZZ</name>
<keyword evidence="1" id="KW-0812">Transmembrane</keyword>
<organism evidence="2">
    <name type="scientific">freshwater metagenome</name>
    <dbReference type="NCBI Taxonomy" id="449393"/>
    <lineage>
        <taxon>unclassified sequences</taxon>
        <taxon>metagenomes</taxon>
        <taxon>ecological metagenomes</taxon>
    </lineage>
</organism>
<evidence type="ECO:0000313" key="3">
    <source>
        <dbReference type="EMBL" id="CAB4946901.1"/>
    </source>
</evidence>
<dbReference type="EMBL" id="CAEMXZ010000057">
    <property type="protein sequence ID" value="CAB4323604.1"/>
    <property type="molecule type" value="Genomic_DNA"/>
</dbReference>
<dbReference type="EMBL" id="CAFBNC010000098">
    <property type="protein sequence ID" value="CAB4946901.1"/>
    <property type="molecule type" value="Genomic_DNA"/>
</dbReference>
<gene>
    <name evidence="2" type="ORF">UFOPK1392_01360</name>
    <name evidence="3" type="ORF">UFOPK3733_01641</name>
</gene>
<protein>
    <submittedName>
        <fullName evidence="2">Unannotated protein</fullName>
    </submittedName>
</protein>
<keyword evidence="1" id="KW-0472">Membrane</keyword>
<evidence type="ECO:0000256" key="1">
    <source>
        <dbReference type="SAM" id="Phobius"/>
    </source>
</evidence>